<accession>A0A418SCA5</accession>
<dbReference type="KEGG" id="palw:PSAL_011750"/>
<evidence type="ECO:0000313" key="3">
    <source>
        <dbReference type="Proteomes" id="UP000283786"/>
    </source>
</evidence>
<dbReference type="RefSeq" id="WP_119840787.1">
    <property type="nucleotide sequence ID" value="NZ_CP060436.1"/>
</dbReference>
<dbReference type="Pfam" id="PF00884">
    <property type="entry name" value="Sulfatase"/>
    <property type="match status" value="1"/>
</dbReference>
<reference evidence="2 3" key="1">
    <citation type="submission" date="2020-08" db="EMBL/GenBank/DDBJ databases">
        <title>Genome sequence of Rhodobacteraceae bacterium Lw-13e.</title>
        <authorList>
            <person name="Poehlein A."/>
            <person name="Wolter L."/>
            <person name="Daniel R."/>
            <person name="Brinkhoff T."/>
        </authorList>
    </citation>
    <scope>NUCLEOTIDE SEQUENCE [LARGE SCALE GENOMIC DNA]</scope>
    <source>
        <strain evidence="2 3">Lw-13e</strain>
    </source>
</reference>
<proteinExistence type="predicted"/>
<dbReference type="SUPFAM" id="SSF53649">
    <property type="entry name" value="Alkaline phosphatase-like"/>
    <property type="match status" value="1"/>
</dbReference>
<dbReference type="InterPro" id="IPR000917">
    <property type="entry name" value="Sulfatase_N"/>
</dbReference>
<dbReference type="Gene3D" id="3.40.720.10">
    <property type="entry name" value="Alkaline Phosphatase, subunit A"/>
    <property type="match status" value="1"/>
</dbReference>
<dbReference type="OrthoDB" id="1376015at2"/>
<dbReference type="EMBL" id="CP060436">
    <property type="protein sequence ID" value="QPM89945.1"/>
    <property type="molecule type" value="Genomic_DNA"/>
</dbReference>
<sequence>MALGAVALFGVLALPGRPSQLVPGAIWVVPLELPALLGMMLALGAWPRIARVVALCLVALLTLLTALKVADLVTYEAFSRPFNPVVDLFMFPAAMNLLTGSLGRPLALVVAVLAGLAVGLTGWLIYRALRAWCLPSARPGARIAASVVALFALGWTALASGQTVGLTARDLDPPGDAMTTRLALAQARRGADAARKLAAYRVAAAQDPYARGETLFDLLEGRDVVIVFVESYGRTSFDNPLYRPTHVPTLQAAEDALRDSGLAMASGWLTAPIAGGQSWLAHGTLASGLATADQARYAAMLASPRQTLFHLARGAGYRTAAVMPAITLPWPEGPMLGFETILDAADLHYAGQPFNWVTMPDQYTLDAYPDLLGDDPRPDFLQIALISSHAPWVPVPQMVDWARVGDGRIFDRWATSGDPPRVVWKDRDRVRDQYRQAIDYALQAAFSFAARQGGANAPLMIVLGDHPPAAFVSQIDGKDVPVHIIGPPEVLARLDAWGLKEGLVPDETAPVWPMEDFRDRFITAYTSTLAAQDGT</sequence>
<gene>
    <name evidence="2" type="ORF">PSAL_011750</name>
</gene>
<evidence type="ECO:0000313" key="2">
    <source>
        <dbReference type="EMBL" id="QPM89945.1"/>
    </source>
</evidence>
<protein>
    <recommendedName>
        <fullName evidence="1">Sulfatase N-terminal domain-containing protein</fullName>
    </recommendedName>
</protein>
<dbReference type="AlphaFoldDB" id="A0A418SCA5"/>
<name>A0A418SCA5_9RHOB</name>
<feature type="domain" description="Sulfatase N-terminal" evidence="1">
    <location>
        <begin position="223"/>
        <end position="470"/>
    </location>
</feature>
<keyword evidence="3" id="KW-1185">Reference proteome</keyword>
<organism evidence="2 3">
    <name type="scientific">Pseudooceanicola algae</name>
    <dbReference type="NCBI Taxonomy" id="1537215"/>
    <lineage>
        <taxon>Bacteria</taxon>
        <taxon>Pseudomonadati</taxon>
        <taxon>Pseudomonadota</taxon>
        <taxon>Alphaproteobacteria</taxon>
        <taxon>Rhodobacterales</taxon>
        <taxon>Paracoccaceae</taxon>
        <taxon>Pseudooceanicola</taxon>
    </lineage>
</organism>
<dbReference type="Proteomes" id="UP000283786">
    <property type="component" value="Chromosome"/>
</dbReference>
<evidence type="ECO:0000259" key="1">
    <source>
        <dbReference type="Pfam" id="PF00884"/>
    </source>
</evidence>
<dbReference type="InterPro" id="IPR017850">
    <property type="entry name" value="Alkaline_phosphatase_core_sf"/>
</dbReference>